<dbReference type="InterPro" id="IPR052769">
    <property type="entry name" value="TPR_domain_protein"/>
</dbReference>
<dbReference type="PANTHER" id="PTHR46014">
    <property type="entry name" value="TETRATRICOPEPTIDE REPEAT PROTEIN 1"/>
    <property type="match status" value="1"/>
</dbReference>
<dbReference type="InterPro" id="IPR011990">
    <property type="entry name" value="TPR-like_helical_dom_sf"/>
</dbReference>
<gene>
    <name evidence="2" type="ORF">CISIN_1g033182mg</name>
</gene>
<accession>A0A067DGY5</accession>
<name>A0A067DGY5_CITSI</name>
<dbReference type="InterPro" id="IPR019734">
    <property type="entry name" value="TPR_rpt"/>
</dbReference>
<dbReference type="EMBL" id="KK788355">
    <property type="protein sequence ID" value="KDO38262.1"/>
    <property type="molecule type" value="Genomic_DNA"/>
</dbReference>
<dbReference type="SMR" id="A0A067DGY5"/>
<feature type="repeat" description="TPR" evidence="1">
    <location>
        <begin position="6"/>
        <end position="39"/>
    </location>
</feature>
<dbReference type="Gene3D" id="1.25.40.10">
    <property type="entry name" value="Tetratricopeptide repeat domain"/>
    <property type="match status" value="1"/>
</dbReference>
<dbReference type="PROSITE" id="PS50005">
    <property type="entry name" value="TPR"/>
    <property type="match status" value="1"/>
</dbReference>
<dbReference type="Pfam" id="PF00515">
    <property type="entry name" value="TPR_1"/>
    <property type="match status" value="1"/>
</dbReference>
<reference evidence="2 3" key="1">
    <citation type="submission" date="2014-04" db="EMBL/GenBank/DDBJ databases">
        <authorList>
            <consortium name="International Citrus Genome Consortium"/>
            <person name="Gmitter F."/>
            <person name="Chen C."/>
            <person name="Farmerie W."/>
            <person name="Harkins T."/>
            <person name="Desany B."/>
            <person name="Mohiuddin M."/>
            <person name="Kodira C."/>
            <person name="Borodovsky M."/>
            <person name="Lomsadze A."/>
            <person name="Burns P."/>
            <person name="Jenkins J."/>
            <person name="Prochnik S."/>
            <person name="Shu S."/>
            <person name="Chapman J."/>
            <person name="Pitluck S."/>
            <person name="Schmutz J."/>
            <person name="Rokhsar D."/>
        </authorList>
    </citation>
    <scope>NUCLEOTIDE SEQUENCE</scope>
</reference>
<keyword evidence="1" id="KW-0802">TPR repeat</keyword>
<proteinExistence type="predicted"/>
<sequence>MAELRSICHSNRGICFLKLGKFEESIKECTKALELNPTYMKALIRRAEAHEKLEHFEEAIAGIQDLMIVMKKILEFDPSNNQAKRTILRLQPLAEEKLEKMKEEMIGKLGNDFLLRFHFLLIKKL</sequence>
<dbReference type="SUPFAM" id="SSF48452">
    <property type="entry name" value="TPR-like"/>
    <property type="match status" value="1"/>
</dbReference>
<evidence type="ECO:0000256" key="1">
    <source>
        <dbReference type="PROSITE-ProRule" id="PRU00339"/>
    </source>
</evidence>
<protein>
    <submittedName>
        <fullName evidence="2">Uncharacterized protein</fullName>
    </submittedName>
</protein>
<dbReference type="SMART" id="SM00028">
    <property type="entry name" value="TPR"/>
    <property type="match status" value="2"/>
</dbReference>
<dbReference type="Proteomes" id="UP000027120">
    <property type="component" value="Unassembled WGS sequence"/>
</dbReference>
<organism evidence="2 3">
    <name type="scientific">Citrus sinensis</name>
    <name type="common">Sweet orange</name>
    <name type="synonym">Citrus aurantium var. sinensis</name>
    <dbReference type="NCBI Taxonomy" id="2711"/>
    <lineage>
        <taxon>Eukaryota</taxon>
        <taxon>Viridiplantae</taxon>
        <taxon>Streptophyta</taxon>
        <taxon>Embryophyta</taxon>
        <taxon>Tracheophyta</taxon>
        <taxon>Spermatophyta</taxon>
        <taxon>Magnoliopsida</taxon>
        <taxon>eudicotyledons</taxon>
        <taxon>Gunneridae</taxon>
        <taxon>Pentapetalae</taxon>
        <taxon>rosids</taxon>
        <taxon>malvids</taxon>
        <taxon>Sapindales</taxon>
        <taxon>Rutaceae</taxon>
        <taxon>Aurantioideae</taxon>
        <taxon>Citrus</taxon>
    </lineage>
</organism>
<dbReference type="AlphaFoldDB" id="A0A067DGY5"/>
<evidence type="ECO:0000313" key="3">
    <source>
        <dbReference type="Proteomes" id="UP000027120"/>
    </source>
</evidence>
<dbReference type="STRING" id="2711.A0A067DGY5"/>
<dbReference type="PANTHER" id="PTHR46014:SF1">
    <property type="entry name" value="TETRATRICOPEPTIDE REPEAT PROTEIN 1"/>
    <property type="match status" value="1"/>
</dbReference>
<evidence type="ECO:0000313" key="2">
    <source>
        <dbReference type="EMBL" id="KDO38262.1"/>
    </source>
</evidence>
<keyword evidence="3" id="KW-1185">Reference proteome</keyword>